<comment type="caution">
    <text evidence="1">The sequence shown here is derived from an EMBL/GenBank/DDBJ whole genome shotgun (WGS) entry which is preliminary data.</text>
</comment>
<proteinExistence type="predicted"/>
<evidence type="ECO:0000313" key="2">
    <source>
        <dbReference type="Proteomes" id="UP000824881"/>
    </source>
</evidence>
<keyword evidence="2" id="KW-1185">Reference proteome</keyword>
<organism evidence="1 2">
    <name type="scientific">Pleurotus cornucopiae</name>
    <name type="common">Cornucopia mushroom</name>
    <dbReference type="NCBI Taxonomy" id="5321"/>
    <lineage>
        <taxon>Eukaryota</taxon>
        <taxon>Fungi</taxon>
        <taxon>Dikarya</taxon>
        <taxon>Basidiomycota</taxon>
        <taxon>Agaricomycotina</taxon>
        <taxon>Agaricomycetes</taxon>
        <taxon>Agaricomycetidae</taxon>
        <taxon>Agaricales</taxon>
        <taxon>Pleurotineae</taxon>
        <taxon>Pleurotaceae</taxon>
        <taxon>Pleurotus</taxon>
    </lineage>
</organism>
<accession>A0ACB7J766</accession>
<gene>
    <name evidence="1" type="ORF">CCMSSC00406_0003316</name>
</gene>
<evidence type="ECO:0000313" key="1">
    <source>
        <dbReference type="EMBL" id="KAG9226437.1"/>
    </source>
</evidence>
<dbReference type="EMBL" id="WQMT02000002">
    <property type="protein sequence ID" value="KAG9226437.1"/>
    <property type="molecule type" value="Genomic_DNA"/>
</dbReference>
<sequence length="1523" mass="163706">MNRFRKKSDAKRSQVPLAARTNSPPVREILPELPPASDFRTSLILPDLSRRFTLLRTSTGDPITLDDLRSRFAEQRAKGASNHISEEEEDMILETLGRMRGKALNGRNTPDNSPRQTEYSTGAGRYSVRSNDTEVTESSSVAGSIQSSPSGRSNRYSNNLFGSGRLRDYSYARNATTQSKTGSTRSALSFTPTESSASVKNVEDTRPVTPEQSGSDSLPSSPSENLHSSQETAHAGTPPSSDHSIKPVNPSALRRASLALEKVIKEIEEEGEDEIVMPRSTPTTRYNGAIEADRPLEVRQSISETSTVGEVEAVVAISSDTRPEPDSHRVSPVPFRIAPGYIPGMPRPMTPRDNMEFDDRSHSTTPRATSPAYAASIEPSSPTTSKISSLSRFGRNSPSSPSPRPTSPLTNAPFLSRSTNGRHTPESGSRSIDPATEFDSPLNSSILGRRRPASPLSGPAYQPLAVSSRPSTPSNITWTPPAQSQQPKGHGRNGSWMSDGTFSSSEMHYTDDVSKSTTRSLRSPALPESPMIEAVSTTNSHSANGSDFRPFSPITGIDLGPPHIARSPTPTQNVTRSPTSPTFPSFDSPSRTGSRRNSRQNAPSSPTALTTFPSLAFSPIANSSRSSLESTGSSYHSSDVDHLKERGLSLFNDLDPNQPAWHEFPPESSSTTPGASPDDDWDMEDIIARYAGLHRSDFMAIQEKLVSAAVAKNTPPDVRERVPSLRRRRPSTSQSNYSLNGRIERIASPPPQTQPPSSPPTASNTDQVAKVNALLNSVVDSIQSTSPPSTTATLVERTSSNQSDRDISPTTRRNRDLAQVLFGDEAESKESPASPPPDPTPVVPSVAPLQPPASAPSPPQEVVSPKPVPTSPLLSPLQQYRNASTPRLPQSPEEVAELHRAVQMQAEAATRALRMPPPPSNHNESTGILSSNSISRKRINPGLIGSPTLVSSTASVDTIPLRPPSSGSGNYGGPSKISQRFRKFRGTLKAKPHAPAGGEITPYPMDVNEVSPTGQAAVYDPSRLNPPGKTTPSSATDFGRAKVTVPSPPASAGPGIKGFMARFRSKKALESHQQEPEKRPASHSPASSHLPTSPLSYRRPATADAAGSYSSMSKLAALNPHQELSFVPEKEPAPGAESEAIDQLFKAAEALSVDRQALTALLRSASSSSKTTLTRNPSMARAPQPDIPEEQSSSPPQIVTSSRPSIDGSRPSEDNSVRKGSIRRHVDALRPPRESLDAPSSSIVRRTIILASDTRSSTFDLNTLLRKSSNRRKRASAQSFSNRSVHDRVPTPPPPRSNASRRFSQDPSPPVPHLPGSSSPGDYLAVPALSNGTEKPNSAAYDSLYDMYAGDRAQSSAGGEYDTAQLPRHETPVNPEAGTALEVIELANGETIWSIVNGLRDDDVESVYAHRASFASEYSSRENGDGVQVFFKEHNRAGSKGSASSFLSRKKSQAKHRPETKVFYSSPAQIGRLIEDLSQTMDSGSFNILPTKPAVGHSTTSSVSDANWTVEERLEHMLGSMAK</sequence>
<protein>
    <submittedName>
        <fullName evidence="1">Uncharacterized protein</fullName>
    </submittedName>
</protein>
<reference evidence="1 2" key="1">
    <citation type="journal article" date="2021" name="Appl. Environ. Microbiol.">
        <title>Genetic linkage and physical mapping for an oyster mushroom Pleurotus cornucopiae and QTL analysis for the trait cap color.</title>
        <authorList>
            <person name="Zhang Y."/>
            <person name="Gao W."/>
            <person name="Sonnenberg A."/>
            <person name="Chen Q."/>
            <person name="Zhang J."/>
            <person name="Huang C."/>
        </authorList>
    </citation>
    <scope>NUCLEOTIDE SEQUENCE [LARGE SCALE GENOMIC DNA]</scope>
    <source>
        <strain evidence="1">CCMSSC00406</strain>
    </source>
</reference>
<dbReference type="Proteomes" id="UP000824881">
    <property type="component" value="Unassembled WGS sequence"/>
</dbReference>
<name>A0ACB7J766_PLECO</name>